<feature type="transmembrane region" description="Helical" evidence="7">
    <location>
        <begin position="227"/>
        <end position="252"/>
    </location>
</feature>
<feature type="transmembrane region" description="Helical" evidence="7">
    <location>
        <begin position="122"/>
        <end position="140"/>
    </location>
</feature>
<dbReference type="PANTHER" id="PTHR34390:SF2">
    <property type="entry name" value="SUCCINATE TRANSPORTER SUBUNIT YJJP-RELATED"/>
    <property type="match status" value="1"/>
</dbReference>
<name>A0ABU0ATJ9_9FIRM</name>
<reference evidence="9 10" key="1">
    <citation type="submission" date="2023-07" db="EMBL/GenBank/DDBJ databases">
        <title>Genomic Encyclopedia of Type Strains, Phase IV (KMG-IV): sequencing the most valuable type-strain genomes for metagenomic binning, comparative biology and taxonomic classification.</title>
        <authorList>
            <person name="Goeker M."/>
        </authorList>
    </citation>
    <scope>NUCLEOTIDE SEQUENCE [LARGE SCALE GENOMIC DNA]</scope>
    <source>
        <strain evidence="9 10">DSM 22616</strain>
    </source>
</reference>
<keyword evidence="5 7" id="KW-0472">Membrane</keyword>
<evidence type="ECO:0000256" key="5">
    <source>
        <dbReference type="ARBA" id="ARBA00023136"/>
    </source>
</evidence>
<dbReference type="PANTHER" id="PTHR34390">
    <property type="entry name" value="UPF0442 PROTEIN YJJB-RELATED"/>
    <property type="match status" value="1"/>
</dbReference>
<keyword evidence="4 7" id="KW-1133">Transmembrane helix</keyword>
<feature type="transmembrane region" description="Helical" evidence="7">
    <location>
        <begin position="171"/>
        <end position="190"/>
    </location>
</feature>
<evidence type="ECO:0000256" key="1">
    <source>
        <dbReference type="ARBA" id="ARBA00004651"/>
    </source>
</evidence>
<evidence type="ECO:0000313" key="9">
    <source>
        <dbReference type="EMBL" id="MDQ0274102.1"/>
    </source>
</evidence>
<comment type="subcellular location">
    <subcellularLocation>
        <location evidence="1">Cell membrane</location>
        <topology evidence="1">Multi-pass membrane protein</topology>
    </subcellularLocation>
</comment>
<protein>
    <submittedName>
        <fullName evidence="9">Uncharacterized membrane protein YjjP (DUF1212 family)</fullName>
    </submittedName>
</protein>
<comment type="similarity">
    <text evidence="6">Belongs to the ThrE exporter (TC 2.A.79) family.</text>
</comment>
<evidence type="ECO:0000256" key="7">
    <source>
        <dbReference type="SAM" id="Phobius"/>
    </source>
</evidence>
<feature type="transmembrane region" description="Helical" evidence="7">
    <location>
        <begin position="197"/>
        <end position="215"/>
    </location>
</feature>
<dbReference type="EMBL" id="JAUSTN010000001">
    <property type="protein sequence ID" value="MDQ0274102.1"/>
    <property type="molecule type" value="Genomic_DNA"/>
</dbReference>
<keyword evidence="10" id="KW-1185">Reference proteome</keyword>
<evidence type="ECO:0000313" key="10">
    <source>
        <dbReference type="Proteomes" id="UP001236559"/>
    </source>
</evidence>
<keyword evidence="2" id="KW-1003">Cell membrane</keyword>
<evidence type="ECO:0000256" key="2">
    <source>
        <dbReference type="ARBA" id="ARBA00022475"/>
    </source>
</evidence>
<dbReference type="Pfam" id="PF06738">
    <property type="entry name" value="ThrE"/>
    <property type="match status" value="1"/>
</dbReference>
<dbReference type="InterPro" id="IPR010619">
    <property type="entry name" value="ThrE-like_N"/>
</dbReference>
<dbReference type="InterPro" id="IPR050539">
    <property type="entry name" value="ThrE_Dicarb/AminoAcid_Exp"/>
</dbReference>
<keyword evidence="3 7" id="KW-0812">Transmembrane</keyword>
<comment type="caution">
    <text evidence="9">The sequence shown here is derived from an EMBL/GenBank/DDBJ whole genome shotgun (WGS) entry which is preliminary data.</text>
</comment>
<organism evidence="9 10">
    <name type="scientific">Peptoniphilus koenoeneniae</name>
    <dbReference type="NCBI Taxonomy" id="507751"/>
    <lineage>
        <taxon>Bacteria</taxon>
        <taxon>Bacillati</taxon>
        <taxon>Bacillota</taxon>
        <taxon>Tissierellia</taxon>
        <taxon>Tissierellales</taxon>
        <taxon>Peptoniphilaceae</taxon>
        <taxon>Peptoniphilus</taxon>
    </lineage>
</organism>
<dbReference type="Proteomes" id="UP001236559">
    <property type="component" value="Unassembled WGS sequence"/>
</dbReference>
<accession>A0ABU0ATJ9</accession>
<evidence type="ECO:0000259" key="8">
    <source>
        <dbReference type="Pfam" id="PF06738"/>
    </source>
</evidence>
<proteinExistence type="inferred from homology"/>
<feature type="domain" description="Threonine/serine exporter-like N-terminal" evidence="8">
    <location>
        <begin position="16"/>
        <end position="254"/>
    </location>
</feature>
<gene>
    <name evidence="9" type="ORF">J2S72_000098</name>
</gene>
<dbReference type="RefSeq" id="WP_023056320.1">
    <property type="nucleotide sequence ID" value="NZ_JAUSTN010000001.1"/>
</dbReference>
<sequence length="256" mass="28545">MEILRNERDVRQLMNMAVLAGQILVKNGAEIYRAEDTVERLCRSCDEIVRCDSYCFPTGIFLSIEYRGESYNIFKKVSPSSYNLDKISRVNDFSRKFVNKNLEIADGIKLLNEIDELKPPESWIYGCSAAFACGFFALLFGGAFKDFIAAFISGLCVGYILSHVAKYKLTFFIENFIGAFLSALICVLLNKMGLNNNIDYSIIGAIMILVPGFPITNAARDIMSNDFMSGIIGITKAFFQAFAIATGVGLIIKFVR</sequence>
<evidence type="ECO:0000256" key="3">
    <source>
        <dbReference type="ARBA" id="ARBA00022692"/>
    </source>
</evidence>
<evidence type="ECO:0000256" key="4">
    <source>
        <dbReference type="ARBA" id="ARBA00022989"/>
    </source>
</evidence>
<evidence type="ECO:0000256" key="6">
    <source>
        <dbReference type="ARBA" id="ARBA00034125"/>
    </source>
</evidence>